<organism evidence="1 2">
    <name type="scientific">Hufsiella arboris</name>
    <dbReference type="NCBI Taxonomy" id="2695275"/>
    <lineage>
        <taxon>Bacteria</taxon>
        <taxon>Pseudomonadati</taxon>
        <taxon>Bacteroidota</taxon>
        <taxon>Sphingobacteriia</taxon>
        <taxon>Sphingobacteriales</taxon>
        <taxon>Sphingobacteriaceae</taxon>
        <taxon>Hufsiella</taxon>
    </lineage>
</organism>
<accession>A0A7K1Y6X4</accession>
<dbReference type="Gene3D" id="1.25.40.10">
    <property type="entry name" value="Tetratricopeptide repeat domain"/>
    <property type="match status" value="1"/>
</dbReference>
<dbReference type="AlphaFoldDB" id="A0A7K1Y6X4"/>
<evidence type="ECO:0008006" key="3">
    <source>
        <dbReference type="Google" id="ProtNLM"/>
    </source>
</evidence>
<dbReference type="PANTHER" id="PTHR12558">
    <property type="entry name" value="CELL DIVISION CYCLE 16,23,27"/>
    <property type="match status" value="1"/>
</dbReference>
<dbReference type="PANTHER" id="PTHR12558:SF13">
    <property type="entry name" value="CELL DIVISION CYCLE PROTEIN 27 HOMOLOG"/>
    <property type="match status" value="1"/>
</dbReference>
<comment type="caution">
    <text evidence="1">The sequence shown here is derived from an EMBL/GenBank/DDBJ whole genome shotgun (WGS) entry which is preliminary data.</text>
</comment>
<dbReference type="SUPFAM" id="SSF48452">
    <property type="entry name" value="TPR-like"/>
    <property type="match status" value="1"/>
</dbReference>
<dbReference type="Proteomes" id="UP000466586">
    <property type="component" value="Unassembled WGS sequence"/>
</dbReference>
<evidence type="ECO:0000313" key="1">
    <source>
        <dbReference type="EMBL" id="MXV50326.1"/>
    </source>
</evidence>
<dbReference type="EMBL" id="WVHT01000002">
    <property type="protein sequence ID" value="MXV50326.1"/>
    <property type="molecule type" value="Genomic_DNA"/>
</dbReference>
<reference evidence="1 2" key="1">
    <citation type="submission" date="2019-11" db="EMBL/GenBank/DDBJ databases">
        <title>Pedobacter sp. HMF7647 Genome sequencing and assembly.</title>
        <authorList>
            <person name="Kang H."/>
            <person name="Kim H."/>
            <person name="Joh K."/>
        </authorList>
    </citation>
    <scope>NUCLEOTIDE SEQUENCE [LARGE SCALE GENOMIC DNA]</scope>
    <source>
        <strain evidence="1 2">HMF7647</strain>
    </source>
</reference>
<dbReference type="InterPro" id="IPR011990">
    <property type="entry name" value="TPR-like_helical_dom_sf"/>
</dbReference>
<proteinExistence type="predicted"/>
<name>A0A7K1Y6X4_9SPHI</name>
<dbReference type="RefSeq" id="WP_160843505.1">
    <property type="nucleotide sequence ID" value="NZ_WVHT01000002.1"/>
</dbReference>
<keyword evidence="2" id="KW-1185">Reference proteome</keyword>
<evidence type="ECO:0000313" key="2">
    <source>
        <dbReference type="Proteomes" id="UP000466586"/>
    </source>
</evidence>
<sequence>MKNILGIIICMIIYYSSFSQTSTGAKSPVIIGAKAKVEYTSQRIIAQKLPPTLAPYLAGLLFANKVGSDTAIINKALSTWFRKYRELKSKSDNLPDQVLKGEALASLSEGDFNRVENLLKLRTNYKPLLATFPNSFQTNGNESPIIVGDFATVTYVVKEVITYQLPESMTSNLLNELRSKDKIIGSQSNQLGDLKSAVESRETIIKSYINRYNLIKEELKKSPLEVYKRAFGLFENNNIEGALRVLDKSAGNDQAYGKTSILKAKILLLQLNSAKLDETLIKIDNAYSIGVQLSPDADNFFEYGKFLIDYLGNYLAAVPVLEKADALNMDLQKRVRILNYLGIAYSATDKVKANETHEKALSFMDTMEPLKNDDLITLRAVILYNISTEYSARFFDRATIKTAISFAQRAIEQLNRLTVSTEDSKQRRSAIQILTGREYAMINDTAQAFAYYRQALSFLKAAVINKPALYSINLSAAYYAMAEIYYNAGQPVKALNLLNQSVTAIAPRISVNSRIYLAAYEQLLTSILKNLGAMNRVPEMINYLSDLNRQLKPFIASDPNTYLLHQAWVNTDLGHLYLASRMIDSAKKYLPPAYDYYIEHLNTAQFDKDKFTTCLAQMNELMIQSGNSCQAITNNRNLLVKFTNTAFINRFAYEDLPPQIERQQARAFTVMGQKDSASKHMKNALKVMEPKAKQYGTTYLTIYFDYVVQEFLIDMTFKDQVKAEQDVQKFIKNCDIIIDIDPFVKQKMMAIVGQCISNFGVALFTFSQDPANQLKPTDNLKLFPLMSSYFTKAESYFQMALQNDPNDGVKYAMALSDAVYLENFWITQLSNAEEKHMHQLKKCDIAGKTNALIAQLPAYPILYNIRNKVQMLTADCN</sequence>
<protein>
    <recommendedName>
        <fullName evidence="3">Tetratricopeptide repeat protein</fullName>
    </recommendedName>
</protein>
<gene>
    <name evidence="1" type="ORF">GS399_05025</name>
</gene>